<gene>
    <name evidence="1" type="ORF">HT578_00435</name>
</gene>
<reference evidence="1 2" key="1">
    <citation type="journal article" date="2021" name="Int. J. Syst. Evol. Microbiol.">
        <title>Novosphingobium decolorationis sp. nov., an aniline blue-decolourizing bacterium isolated from East Pacific sediment.</title>
        <authorList>
            <person name="Chen X."/>
            <person name="Dong B."/>
            <person name="Chen T."/>
            <person name="Ren N."/>
            <person name="Wang J."/>
            <person name="Xu Y."/>
            <person name="Yang J."/>
            <person name="Zhu S."/>
            <person name="Chen J."/>
        </authorList>
    </citation>
    <scope>NUCLEOTIDE SEQUENCE [LARGE SCALE GENOMIC DNA]</scope>
    <source>
        <strain evidence="1 2">502str22</strain>
    </source>
</reference>
<dbReference type="Gene3D" id="3.40.50.150">
    <property type="entry name" value="Vaccinia Virus protein VP39"/>
    <property type="match status" value="1"/>
</dbReference>
<dbReference type="Proteomes" id="UP000677126">
    <property type="component" value="Chromosome"/>
</dbReference>
<name>A0ABX8E1A6_9SPHN</name>
<organism evidence="1 2">
    <name type="scientific">Novosphingobium decolorationis</name>
    <dbReference type="NCBI Taxonomy" id="2698673"/>
    <lineage>
        <taxon>Bacteria</taxon>
        <taxon>Pseudomonadati</taxon>
        <taxon>Pseudomonadota</taxon>
        <taxon>Alphaproteobacteria</taxon>
        <taxon>Sphingomonadales</taxon>
        <taxon>Sphingomonadaceae</taxon>
        <taxon>Novosphingobium</taxon>
    </lineage>
</organism>
<keyword evidence="1" id="KW-0489">Methyltransferase</keyword>
<dbReference type="InterPro" id="IPR029063">
    <property type="entry name" value="SAM-dependent_MTases_sf"/>
</dbReference>
<evidence type="ECO:0000313" key="1">
    <source>
        <dbReference type="EMBL" id="QVM82369.1"/>
    </source>
</evidence>
<dbReference type="EMBL" id="CP054856">
    <property type="protein sequence ID" value="QVM82369.1"/>
    <property type="molecule type" value="Genomic_DNA"/>
</dbReference>
<dbReference type="GO" id="GO:0032259">
    <property type="term" value="P:methylation"/>
    <property type="evidence" value="ECO:0007669"/>
    <property type="project" value="UniProtKB-KW"/>
</dbReference>
<dbReference type="SUPFAM" id="SSF53335">
    <property type="entry name" value="S-adenosyl-L-methionine-dependent methyltransferases"/>
    <property type="match status" value="1"/>
</dbReference>
<proteinExistence type="predicted"/>
<keyword evidence="1" id="KW-0808">Transferase</keyword>
<keyword evidence="2" id="KW-1185">Reference proteome</keyword>
<evidence type="ECO:0000313" key="2">
    <source>
        <dbReference type="Proteomes" id="UP000677126"/>
    </source>
</evidence>
<sequence length="193" mass="21472">MSDRSLDAAYFEGIFASDDDPWQLASSAYERAKFDQTIAALGDCRYRRAIEIGCAHGVLTARLLAHCDTLLAIDISAAAIAKARSRLGTKPGLTLARMAFPREAPPATGFELAVLSEVAYYWSDEDLERAAQWLETHVDSGGYILLVHYTGETDYPQSGDRAVGFLKDALGEAVAEERGDRHDRYRLDLWRRR</sequence>
<dbReference type="RefSeq" id="WP_213501463.1">
    <property type="nucleotide sequence ID" value="NZ_CP054856.1"/>
</dbReference>
<dbReference type="Pfam" id="PF05401">
    <property type="entry name" value="NodS"/>
    <property type="match status" value="1"/>
</dbReference>
<dbReference type="GO" id="GO:0008168">
    <property type="term" value="F:methyltransferase activity"/>
    <property type="evidence" value="ECO:0007669"/>
    <property type="project" value="UniProtKB-KW"/>
</dbReference>
<protein>
    <submittedName>
        <fullName evidence="1">Methyltransferase domain-containing protein</fullName>
    </submittedName>
</protein>
<accession>A0ABX8E1A6</accession>
<dbReference type="InterPro" id="IPR008715">
    <property type="entry name" value="SAM-MeTfrase_NodS-like"/>
</dbReference>